<evidence type="ECO:0000256" key="5">
    <source>
        <dbReference type="ARBA" id="ARBA00023002"/>
    </source>
</evidence>
<dbReference type="HAMAP" id="MF_00657">
    <property type="entry name" value="Hydroxyl_YbiX"/>
    <property type="match status" value="1"/>
</dbReference>
<dbReference type="EMBL" id="SSHH01000003">
    <property type="protein sequence ID" value="TIX49814.1"/>
    <property type="molecule type" value="Genomic_DNA"/>
</dbReference>
<keyword evidence="6 7" id="KW-0408">Iron</keyword>
<comment type="cofactor">
    <cofactor evidence="1 7">
        <name>L-ascorbate</name>
        <dbReference type="ChEBI" id="CHEBI:38290"/>
    </cofactor>
</comment>
<feature type="binding site" evidence="7">
    <location>
        <position position="167"/>
    </location>
    <ligand>
        <name>2-oxoglutarate</name>
        <dbReference type="ChEBI" id="CHEBI:16810"/>
    </ligand>
</feature>
<keyword evidence="4 7" id="KW-0223">Dioxygenase</keyword>
<evidence type="ECO:0000256" key="6">
    <source>
        <dbReference type="ARBA" id="ARBA00023004"/>
    </source>
</evidence>
<dbReference type="Gene3D" id="4.10.860.20">
    <property type="entry name" value="Rabenosyn, Rab binding domain"/>
    <property type="match status" value="1"/>
</dbReference>
<dbReference type="PROSITE" id="PS51471">
    <property type="entry name" value="FE2OG_OXY"/>
    <property type="match status" value="1"/>
</dbReference>
<feature type="domain" description="Fe2OG dioxygenase" evidence="8">
    <location>
        <begin position="78"/>
        <end position="176"/>
    </location>
</feature>
<proteinExistence type="inferred from homology"/>
<organism evidence="9 10">
    <name type="scientific">Alteraurantiacibacter aquimixticola</name>
    <dbReference type="NCBI Taxonomy" id="2489173"/>
    <lineage>
        <taxon>Bacteria</taxon>
        <taxon>Pseudomonadati</taxon>
        <taxon>Pseudomonadota</taxon>
        <taxon>Alphaproteobacteria</taxon>
        <taxon>Sphingomonadales</taxon>
        <taxon>Erythrobacteraceae</taxon>
        <taxon>Alteraurantiacibacter</taxon>
    </lineage>
</organism>
<dbReference type="GO" id="GO:0016706">
    <property type="term" value="F:2-oxoglutarate-dependent dioxygenase activity"/>
    <property type="evidence" value="ECO:0007669"/>
    <property type="project" value="UniProtKB-UniRule"/>
</dbReference>
<dbReference type="Pfam" id="PF18331">
    <property type="entry name" value="PKHD_C"/>
    <property type="match status" value="1"/>
</dbReference>
<comment type="cofactor">
    <cofactor evidence="7">
        <name>Fe(2+)</name>
        <dbReference type="ChEBI" id="CHEBI:29033"/>
    </cofactor>
    <text evidence="7">Binds 1 Fe(2+) ion per subunit.</text>
</comment>
<accession>A0A4T3F051</accession>
<keyword evidence="10" id="KW-1185">Reference proteome</keyword>
<dbReference type="OrthoDB" id="9812472at2"/>
<dbReference type="GO" id="GO:0031418">
    <property type="term" value="F:L-ascorbic acid binding"/>
    <property type="evidence" value="ECO:0007669"/>
    <property type="project" value="UniProtKB-KW"/>
</dbReference>
<dbReference type="Proteomes" id="UP000309389">
    <property type="component" value="Unassembled WGS sequence"/>
</dbReference>
<protein>
    <submittedName>
        <fullName evidence="9">Fe2+-dependent dioxygenase</fullName>
    </submittedName>
</protein>
<evidence type="ECO:0000256" key="1">
    <source>
        <dbReference type="ARBA" id="ARBA00001961"/>
    </source>
</evidence>
<dbReference type="NCBIfam" id="NF003975">
    <property type="entry name" value="PRK05467.1-4"/>
    <property type="match status" value="1"/>
</dbReference>
<dbReference type="PANTHER" id="PTHR41536">
    <property type="entry name" value="PKHD-TYPE HYDROXYLASE YBIX"/>
    <property type="match status" value="1"/>
</dbReference>
<comment type="caution">
    <text evidence="9">The sequence shown here is derived from an EMBL/GenBank/DDBJ whole genome shotgun (WGS) entry which is preliminary data.</text>
</comment>
<dbReference type="Gene3D" id="2.60.120.620">
    <property type="entry name" value="q2cbj1_9rhob like domain"/>
    <property type="match status" value="1"/>
</dbReference>
<dbReference type="InterPro" id="IPR044862">
    <property type="entry name" value="Pro_4_hyd_alph_FE2OG_OXY"/>
</dbReference>
<dbReference type="NCBIfam" id="NF003974">
    <property type="entry name" value="PRK05467.1-3"/>
    <property type="match status" value="1"/>
</dbReference>
<dbReference type="RefSeq" id="WP_136694291.1">
    <property type="nucleotide sequence ID" value="NZ_SSHH01000003.1"/>
</dbReference>
<dbReference type="InterPro" id="IPR005123">
    <property type="entry name" value="Oxoglu/Fe-dep_dioxygenase_dom"/>
</dbReference>
<feature type="binding site" evidence="7">
    <location>
        <position position="96"/>
    </location>
    <ligand>
        <name>Fe cation</name>
        <dbReference type="ChEBI" id="CHEBI:24875"/>
    </ligand>
</feature>
<evidence type="ECO:0000256" key="7">
    <source>
        <dbReference type="HAMAP-Rule" id="MF_00657"/>
    </source>
</evidence>
<evidence type="ECO:0000313" key="9">
    <source>
        <dbReference type="EMBL" id="TIX49814.1"/>
    </source>
</evidence>
<dbReference type="AlphaFoldDB" id="A0A4T3F051"/>
<reference evidence="9 10" key="1">
    <citation type="submission" date="2019-04" db="EMBL/GenBank/DDBJ databases">
        <title>Altererythrobacter aquimixticola sp. nov., isolated from sediment of junction between the ocean and a freshwater spring.</title>
        <authorList>
            <person name="Yoon J.-H."/>
        </authorList>
    </citation>
    <scope>NUCLEOTIDE SEQUENCE [LARGE SCALE GENOMIC DNA]</scope>
    <source>
        <strain evidence="9 10">SSKS-13</strain>
    </source>
</reference>
<evidence type="ECO:0000256" key="3">
    <source>
        <dbReference type="ARBA" id="ARBA00022896"/>
    </source>
</evidence>
<evidence type="ECO:0000256" key="4">
    <source>
        <dbReference type="ARBA" id="ARBA00022964"/>
    </source>
</evidence>
<gene>
    <name evidence="9" type="ORF">E5222_13485</name>
</gene>
<dbReference type="InterPro" id="IPR023550">
    <property type="entry name" value="PKHD_hydroxylase"/>
</dbReference>
<sequence length="225" mass="24550">MILSIAAIPDPDEVRQLQEKIARLSWVDGRASAGKAAQAVKRNEQAIMKDDAGLAVRQVILPHIVENATLRAAARPRRFSHLMISKTRDGGGYGPHVDNAIMGQDDARMLTDLSFTLFLTSPQDYEGGELVVHGTGGTQSLKAEAGHLVLYPSSTIHEVRPVTRGERIVCIGWIESMIADLAQRELLFDLQTTRSALHAALPAGSAELLKLDKTIANLLRMWARA</sequence>
<evidence type="ECO:0000259" key="8">
    <source>
        <dbReference type="PROSITE" id="PS51471"/>
    </source>
</evidence>
<evidence type="ECO:0000256" key="2">
    <source>
        <dbReference type="ARBA" id="ARBA00022723"/>
    </source>
</evidence>
<dbReference type="Pfam" id="PF13640">
    <property type="entry name" value="2OG-FeII_Oxy_3"/>
    <property type="match status" value="1"/>
</dbReference>
<dbReference type="InterPro" id="IPR041097">
    <property type="entry name" value="PKHD_C"/>
</dbReference>
<evidence type="ECO:0000313" key="10">
    <source>
        <dbReference type="Proteomes" id="UP000309389"/>
    </source>
</evidence>
<keyword evidence="2 7" id="KW-0479">Metal-binding</keyword>
<keyword evidence="3 7" id="KW-0847">Vitamin C</keyword>
<feature type="binding site" evidence="7">
    <location>
        <position position="98"/>
    </location>
    <ligand>
        <name>Fe cation</name>
        <dbReference type="ChEBI" id="CHEBI:24875"/>
    </ligand>
</feature>
<dbReference type="PANTHER" id="PTHR41536:SF1">
    <property type="entry name" value="PKHD-TYPE HYDROXYLASE YBIX"/>
    <property type="match status" value="1"/>
</dbReference>
<dbReference type="InterPro" id="IPR006620">
    <property type="entry name" value="Pro_4_hyd_alph"/>
</dbReference>
<feature type="binding site" evidence="7">
    <location>
        <position position="157"/>
    </location>
    <ligand>
        <name>Fe cation</name>
        <dbReference type="ChEBI" id="CHEBI:24875"/>
    </ligand>
</feature>
<name>A0A4T3F051_9SPHN</name>
<dbReference type="GO" id="GO:0005506">
    <property type="term" value="F:iron ion binding"/>
    <property type="evidence" value="ECO:0007669"/>
    <property type="project" value="UniProtKB-UniRule"/>
</dbReference>
<dbReference type="GO" id="GO:0006879">
    <property type="term" value="P:intracellular iron ion homeostasis"/>
    <property type="evidence" value="ECO:0007669"/>
    <property type="project" value="TreeGrafter"/>
</dbReference>
<dbReference type="GO" id="GO:0006974">
    <property type="term" value="P:DNA damage response"/>
    <property type="evidence" value="ECO:0007669"/>
    <property type="project" value="TreeGrafter"/>
</dbReference>
<keyword evidence="5 7" id="KW-0560">Oxidoreductase</keyword>
<dbReference type="SMART" id="SM00702">
    <property type="entry name" value="P4Hc"/>
    <property type="match status" value="1"/>
</dbReference>